<accession>A0A139APW4</accession>
<dbReference type="Pfam" id="PF17748">
    <property type="entry name" value="VID27_N"/>
    <property type="match status" value="1"/>
</dbReference>
<protein>
    <submittedName>
        <fullName evidence="5">VID27-domain-containing protein</fullName>
    </submittedName>
</protein>
<dbReference type="InterPro" id="IPR040768">
    <property type="entry name" value="Vid27_PH"/>
</dbReference>
<dbReference type="Proteomes" id="UP000070544">
    <property type="component" value="Unassembled WGS sequence"/>
</dbReference>
<dbReference type="EMBL" id="KQ965741">
    <property type="protein sequence ID" value="KXS18694.1"/>
    <property type="molecule type" value="Genomic_DNA"/>
</dbReference>
<evidence type="ECO:0000256" key="1">
    <source>
        <dbReference type="SAM" id="MobiDB-lite"/>
    </source>
</evidence>
<dbReference type="OMA" id="CTERREY"/>
<dbReference type="SUPFAM" id="SSF50969">
    <property type="entry name" value="YVTN repeat-like/Quinoprotein amine dehydrogenase"/>
    <property type="match status" value="1"/>
</dbReference>
<feature type="compositionally biased region" description="Gly residues" evidence="1">
    <location>
        <begin position="808"/>
        <end position="819"/>
    </location>
</feature>
<feature type="region of interest" description="Disordered" evidence="1">
    <location>
        <begin position="191"/>
        <end position="243"/>
    </location>
</feature>
<feature type="domain" description="Vid27 N-terminal" evidence="4">
    <location>
        <begin position="8"/>
        <end position="186"/>
    </location>
</feature>
<dbReference type="OrthoDB" id="10251113at2759"/>
<dbReference type="InterPro" id="IPR015943">
    <property type="entry name" value="WD40/YVTN_repeat-like_dom_sf"/>
</dbReference>
<dbReference type="PANTHER" id="PTHR31913">
    <property type="entry name" value="VACUOLAR IMPORT AND DEGRADATION PROTEIN 27"/>
    <property type="match status" value="1"/>
</dbReference>
<name>A0A139APW4_GONPJ</name>
<feature type="domain" description="Vacuolar import/degradation Vid27 C-terminal" evidence="2">
    <location>
        <begin position="450"/>
        <end position="796"/>
    </location>
</feature>
<dbReference type="InterPro" id="IPR013863">
    <property type="entry name" value="VID27_C"/>
</dbReference>
<evidence type="ECO:0000313" key="6">
    <source>
        <dbReference type="Proteomes" id="UP000070544"/>
    </source>
</evidence>
<feature type="region of interest" description="Disordered" evidence="1">
    <location>
        <begin position="792"/>
        <end position="819"/>
    </location>
</feature>
<evidence type="ECO:0000259" key="4">
    <source>
        <dbReference type="Pfam" id="PF17748"/>
    </source>
</evidence>
<feature type="compositionally biased region" description="Low complexity" evidence="1">
    <location>
        <begin position="220"/>
        <end position="238"/>
    </location>
</feature>
<proteinExistence type="predicted"/>
<dbReference type="Gene3D" id="2.130.10.10">
    <property type="entry name" value="YVTN repeat-like/Quinoprotein amine dehydrogenase"/>
    <property type="match status" value="1"/>
</dbReference>
<dbReference type="InterPro" id="IPR011044">
    <property type="entry name" value="Quino_amine_DH_bsu"/>
</dbReference>
<dbReference type="GO" id="GO:0005737">
    <property type="term" value="C:cytoplasm"/>
    <property type="evidence" value="ECO:0007669"/>
    <property type="project" value="TreeGrafter"/>
</dbReference>
<feature type="domain" description="Vid27 PH-like" evidence="3">
    <location>
        <begin position="254"/>
        <end position="356"/>
    </location>
</feature>
<feature type="region of interest" description="Disordered" evidence="1">
    <location>
        <begin position="385"/>
        <end position="453"/>
    </location>
</feature>
<organism evidence="5 6">
    <name type="scientific">Gonapodya prolifera (strain JEL478)</name>
    <name type="common">Monoblepharis prolifera</name>
    <dbReference type="NCBI Taxonomy" id="1344416"/>
    <lineage>
        <taxon>Eukaryota</taxon>
        <taxon>Fungi</taxon>
        <taxon>Fungi incertae sedis</taxon>
        <taxon>Chytridiomycota</taxon>
        <taxon>Chytridiomycota incertae sedis</taxon>
        <taxon>Monoblepharidomycetes</taxon>
        <taxon>Monoblepharidales</taxon>
        <taxon>Gonapodyaceae</taxon>
        <taxon>Gonapodya</taxon>
    </lineage>
</organism>
<dbReference type="Pfam" id="PF17747">
    <property type="entry name" value="VID27_PH"/>
    <property type="match status" value="1"/>
</dbReference>
<dbReference type="Pfam" id="PF08553">
    <property type="entry name" value="VID27"/>
    <property type="match status" value="1"/>
</dbReference>
<gene>
    <name evidence="5" type="ORF">M427DRAFT_121115</name>
</gene>
<evidence type="ECO:0000259" key="2">
    <source>
        <dbReference type="Pfam" id="PF08553"/>
    </source>
</evidence>
<keyword evidence="6" id="KW-1185">Reference proteome</keyword>
<evidence type="ECO:0000259" key="3">
    <source>
        <dbReference type="Pfam" id="PF17747"/>
    </source>
</evidence>
<reference evidence="5 6" key="1">
    <citation type="journal article" date="2015" name="Genome Biol. Evol.">
        <title>Phylogenomic analyses indicate that early fungi evolved digesting cell walls of algal ancestors of land plants.</title>
        <authorList>
            <person name="Chang Y."/>
            <person name="Wang S."/>
            <person name="Sekimoto S."/>
            <person name="Aerts A.L."/>
            <person name="Choi C."/>
            <person name="Clum A."/>
            <person name="LaButti K.M."/>
            <person name="Lindquist E.A."/>
            <person name="Yee Ngan C."/>
            <person name="Ohm R.A."/>
            <person name="Salamov A.A."/>
            <person name="Grigoriev I.V."/>
            <person name="Spatafora J.W."/>
            <person name="Berbee M.L."/>
        </authorList>
    </citation>
    <scope>NUCLEOTIDE SEQUENCE [LARGE SCALE GENOMIC DNA]</scope>
    <source>
        <strain evidence="5 6">JEL478</strain>
    </source>
</reference>
<dbReference type="PANTHER" id="PTHR31913:SF0">
    <property type="entry name" value="VACUOLAR IMPORT AND DEGRADATION PROTEIN 27"/>
    <property type="match status" value="1"/>
</dbReference>
<dbReference type="GO" id="GO:0005634">
    <property type="term" value="C:nucleus"/>
    <property type="evidence" value="ECO:0007669"/>
    <property type="project" value="TreeGrafter"/>
</dbReference>
<dbReference type="AlphaFoldDB" id="A0A139APW4"/>
<dbReference type="InterPro" id="IPR040458">
    <property type="entry name" value="Vid27"/>
</dbReference>
<feature type="compositionally biased region" description="Acidic residues" evidence="1">
    <location>
        <begin position="410"/>
        <end position="431"/>
    </location>
</feature>
<dbReference type="InterPro" id="IPR040979">
    <property type="entry name" value="Vid27_N"/>
</dbReference>
<feature type="compositionally biased region" description="Polar residues" evidence="1">
    <location>
        <begin position="792"/>
        <end position="801"/>
    </location>
</feature>
<evidence type="ECO:0000313" key="5">
    <source>
        <dbReference type="EMBL" id="KXS18694.1"/>
    </source>
</evidence>
<sequence>MFAALRASLRDLVWGRESGSPDIIQIKSGSLFRISPGAKNARKLIFPNADAVIRKSNTPFNYQIVVTRNFDDGEAELEEEQNNASSLLDVDQSALICEEFAFRTEARAEIDDAGGRIHVTVVSWVDPAFNGLPDDPRAPRFELVIDHSQTAEAMASEFARCIYRSMWERKHKSSVPSSLADEDLEEEFATFEDAPGSSSPGQRAPATPAKSPRGANASRESPASPSQPIQQQPELQQIPLPPSTPEVPVGSALLSLSGDLHFWSGEKASFLLATPDCTISLLDLDNFVFHQVISMSTGQALLSHSLPEGVFFSNAYSAYIWNLSLPGGSIQSYSFNFKVEAGLNEFRDIYADCDYERKNQEPIKKAVSKAEDRAWLRETYAADVEMPDAPPYVPDEDDEEEDRARREREEMESEMDEDEGEEDVGGEDEESREANRAAAAALSKGDTSQGNTHLAVGFKSDRSFVVRGSRIGVFAHTPDNSLKFVSTINGVRTAKGGQEFAPTKLMLHEGDRSMLLMRDGDQNHVYRLDVERGEVVEDWQVHSDIVVDTLAPEERYAQLRDGKLVVGLNHNAVFKLDPRLAGDKIVMGDEGKGYRPYASKTQFTAVATDERGHLAVGSAKGNIRLFDSVGKRAKTELPGLGDPIIGIDVSADGQWVLATCKDYILLVNTAIKGADGATGFSKAMGQSKPVPRRLQLKPEHVAYMGGTVNFTPARFDTGEGSERMIVTSTGEFVVSWNFRKVKAGGKGTDEYVIKKYCKVVVSDNFRYNMPRDIVVATPDNVTLVTKDQLQTPQKVLQQTPRKSLGGKNVRGGGVVNSPW</sequence>